<dbReference type="InterPro" id="IPR001623">
    <property type="entry name" value="DnaJ_domain"/>
</dbReference>
<dbReference type="Pfam" id="PF11875">
    <property type="entry name" value="DnaJ-like_C11_C"/>
    <property type="match status" value="1"/>
</dbReference>
<evidence type="ECO:0000259" key="5">
    <source>
        <dbReference type="PROSITE" id="PS50076"/>
    </source>
</evidence>
<dbReference type="InterPro" id="IPR055225">
    <property type="entry name" value="DNAJC11-like_beta-barrel"/>
</dbReference>
<name>A0A3N4KPN9_9PEZI</name>
<dbReference type="OrthoDB" id="666364at2759"/>
<dbReference type="AlphaFoldDB" id="A0A3N4KPN9"/>
<dbReference type="SMART" id="SM00271">
    <property type="entry name" value="DnaJ"/>
    <property type="match status" value="1"/>
</dbReference>
<dbReference type="Gene3D" id="1.10.287.110">
    <property type="entry name" value="DnaJ domain"/>
    <property type="match status" value="1"/>
</dbReference>
<reference evidence="6 7" key="1">
    <citation type="journal article" date="2018" name="Nat. Ecol. Evol.">
        <title>Pezizomycetes genomes reveal the molecular basis of ectomycorrhizal truffle lifestyle.</title>
        <authorList>
            <person name="Murat C."/>
            <person name="Payen T."/>
            <person name="Noel B."/>
            <person name="Kuo A."/>
            <person name="Morin E."/>
            <person name="Chen J."/>
            <person name="Kohler A."/>
            <person name="Krizsan K."/>
            <person name="Balestrini R."/>
            <person name="Da Silva C."/>
            <person name="Montanini B."/>
            <person name="Hainaut M."/>
            <person name="Levati E."/>
            <person name="Barry K.W."/>
            <person name="Belfiori B."/>
            <person name="Cichocki N."/>
            <person name="Clum A."/>
            <person name="Dockter R.B."/>
            <person name="Fauchery L."/>
            <person name="Guy J."/>
            <person name="Iotti M."/>
            <person name="Le Tacon F."/>
            <person name="Lindquist E.A."/>
            <person name="Lipzen A."/>
            <person name="Malagnac F."/>
            <person name="Mello A."/>
            <person name="Molinier V."/>
            <person name="Miyauchi S."/>
            <person name="Poulain J."/>
            <person name="Riccioni C."/>
            <person name="Rubini A."/>
            <person name="Sitrit Y."/>
            <person name="Splivallo R."/>
            <person name="Traeger S."/>
            <person name="Wang M."/>
            <person name="Zifcakova L."/>
            <person name="Wipf D."/>
            <person name="Zambonelli A."/>
            <person name="Paolocci F."/>
            <person name="Nowrousian M."/>
            <person name="Ottonello S."/>
            <person name="Baldrian P."/>
            <person name="Spatafora J.W."/>
            <person name="Henrissat B."/>
            <person name="Nagy L.G."/>
            <person name="Aury J.M."/>
            <person name="Wincker P."/>
            <person name="Grigoriev I.V."/>
            <person name="Bonfante P."/>
            <person name="Martin F.M."/>
        </authorList>
    </citation>
    <scope>NUCLEOTIDE SEQUENCE [LARGE SCALE GENOMIC DNA]</scope>
    <source>
        <strain evidence="6 7">CCBAS932</strain>
    </source>
</reference>
<dbReference type="PANTHER" id="PTHR44157:SF1">
    <property type="entry name" value="DNAJ HOMOLOG SUBFAMILY C MEMBER 11"/>
    <property type="match status" value="1"/>
</dbReference>
<evidence type="ECO:0000313" key="6">
    <source>
        <dbReference type="EMBL" id="RPB12564.1"/>
    </source>
</evidence>
<keyword evidence="7" id="KW-1185">Reference proteome</keyword>
<accession>A0A3N4KPN9</accession>
<evidence type="ECO:0000256" key="3">
    <source>
        <dbReference type="ARBA" id="ARBA00023186"/>
    </source>
</evidence>
<protein>
    <recommendedName>
        <fullName evidence="5">J domain-containing protein</fullName>
    </recommendedName>
</protein>
<dbReference type="CDD" id="cd06257">
    <property type="entry name" value="DnaJ"/>
    <property type="match status" value="1"/>
</dbReference>
<evidence type="ECO:0000256" key="2">
    <source>
        <dbReference type="ARBA" id="ARBA00023136"/>
    </source>
</evidence>
<dbReference type="Pfam" id="PF00226">
    <property type="entry name" value="DnaJ"/>
    <property type="match status" value="1"/>
</dbReference>
<dbReference type="PROSITE" id="PS00636">
    <property type="entry name" value="DNAJ_1"/>
    <property type="match status" value="1"/>
</dbReference>
<dbReference type="PANTHER" id="PTHR44157">
    <property type="entry name" value="DNAJ HOMOLOG SUBFAMILY C MEMBER 11"/>
    <property type="match status" value="1"/>
</dbReference>
<organism evidence="6 7">
    <name type="scientific">Morchella conica CCBAS932</name>
    <dbReference type="NCBI Taxonomy" id="1392247"/>
    <lineage>
        <taxon>Eukaryota</taxon>
        <taxon>Fungi</taxon>
        <taxon>Dikarya</taxon>
        <taxon>Ascomycota</taxon>
        <taxon>Pezizomycotina</taxon>
        <taxon>Pezizomycetes</taxon>
        <taxon>Pezizales</taxon>
        <taxon>Morchellaceae</taxon>
        <taxon>Morchella</taxon>
    </lineage>
</organism>
<feature type="domain" description="J" evidence="5">
    <location>
        <begin position="51"/>
        <end position="118"/>
    </location>
</feature>
<gene>
    <name evidence="6" type="ORF">P167DRAFT_565222</name>
</gene>
<proteinExistence type="predicted"/>
<keyword evidence="3" id="KW-0143">Chaperone</keyword>
<dbReference type="GO" id="GO:0005739">
    <property type="term" value="C:mitochondrion"/>
    <property type="evidence" value="ECO:0007669"/>
    <property type="project" value="GOC"/>
</dbReference>
<dbReference type="InParanoid" id="A0A3N4KPN9"/>
<dbReference type="Pfam" id="PF22774">
    <property type="entry name" value="DNAJC11_beta-barrel"/>
    <property type="match status" value="1"/>
</dbReference>
<dbReference type="EMBL" id="ML119128">
    <property type="protein sequence ID" value="RPB12564.1"/>
    <property type="molecule type" value="Genomic_DNA"/>
</dbReference>
<dbReference type="InterPro" id="IPR018253">
    <property type="entry name" value="DnaJ_domain_CS"/>
</dbReference>
<dbReference type="PROSITE" id="PS50076">
    <property type="entry name" value="DNAJ_2"/>
    <property type="match status" value="1"/>
</dbReference>
<dbReference type="PRINTS" id="PR00625">
    <property type="entry name" value="JDOMAIN"/>
</dbReference>
<evidence type="ECO:0000313" key="7">
    <source>
        <dbReference type="Proteomes" id="UP000277580"/>
    </source>
</evidence>
<dbReference type="Proteomes" id="UP000277580">
    <property type="component" value="Unassembled WGS sequence"/>
</dbReference>
<evidence type="ECO:0000256" key="4">
    <source>
        <dbReference type="SAM" id="MobiDB-lite"/>
    </source>
</evidence>
<feature type="region of interest" description="Disordered" evidence="4">
    <location>
        <begin position="1"/>
        <end position="34"/>
    </location>
</feature>
<keyword evidence="2" id="KW-0472">Membrane</keyword>
<sequence length="698" mass="77499">MPSNNHSQYPPSPTSAEELDPYQNLPDPNAEPVGIEEWEEWQQEQDESVKDYYALLGVSRDATPNQIRSAYRALSLRFHPDKQPAEQRERTTSHFNNILIAYETLMNPHKRAIYDELGVDGLKQKFFEVGVKTMDPDEFKIWLQEQIRKQKVENVMSLVNSRGDVVIALDVSGAGLKKIVRTRESGEKEVEYRLITPVRLTKYVVKHSFTLPLDGLGELLTTPFNSSLTAPPEKNEPQMKHVPSLSLTASLGGIPVQTENKGWTYLSSPGLSVQIGHSFPSLPPKSPLSIASILAGLDFEIASTIFPQRVVSTSVSKSFGASRLVLKPTFNSSPLLKPPNIEATYVSSIGKRSSFFMQYNTGLTGKWPLALSQIFSSPPPSSHFTIGWVAMPIGESPVVEDVNDENYVPTHRPNRSKSTETWRITATACPSIGFGGQLGLSWGRTYFVGTPIGPSSSKNPKVKKSREGIRISVDATVVTVTALVVKIKATRKIFTHTRMGAGIGISAGGVIFTLDWSRLGQKISIPIGIASTSGPSVLYGTLAPFLGYALLEWVYLRPRERKLWKKEVEQKKRQLMVKVVKNRRRADELVGLMSDYVKHSQQKGLERGGLVILEARYGINGKAGEWVDVTIPLAGLIEDEQLVIPRGLNKSHLAGFYDPAPGEKKELWVKYLFKGKRHEITVRNNRGLAIPMKAHLVE</sequence>
<dbReference type="STRING" id="1392247.A0A3N4KPN9"/>
<dbReference type="GO" id="GO:0016020">
    <property type="term" value="C:membrane"/>
    <property type="evidence" value="ECO:0007669"/>
    <property type="project" value="UniProtKB-SubCell"/>
</dbReference>
<evidence type="ECO:0000256" key="1">
    <source>
        <dbReference type="ARBA" id="ARBA00004370"/>
    </source>
</evidence>
<dbReference type="InterPro" id="IPR036869">
    <property type="entry name" value="J_dom_sf"/>
</dbReference>
<dbReference type="InterPro" id="IPR024586">
    <property type="entry name" value="DnaJ-like_C11_C"/>
</dbReference>
<comment type="subcellular location">
    <subcellularLocation>
        <location evidence="1">Membrane</location>
    </subcellularLocation>
</comment>
<dbReference type="GO" id="GO:0042407">
    <property type="term" value="P:cristae formation"/>
    <property type="evidence" value="ECO:0007669"/>
    <property type="project" value="TreeGrafter"/>
</dbReference>
<dbReference type="SUPFAM" id="SSF46565">
    <property type="entry name" value="Chaperone J-domain"/>
    <property type="match status" value="1"/>
</dbReference>
<dbReference type="InterPro" id="IPR052243">
    <property type="entry name" value="Mito_inner_membrane_organizer"/>
</dbReference>